<evidence type="ECO:0000313" key="2">
    <source>
        <dbReference type="EMBL" id="KYC52422.1"/>
    </source>
</evidence>
<accession>A0A150J5E3</accession>
<name>A0A150J5E3_9EURY</name>
<proteinExistence type="predicted"/>
<evidence type="ECO:0000313" key="3">
    <source>
        <dbReference type="Proteomes" id="UP000075398"/>
    </source>
</evidence>
<evidence type="ECO:0000256" key="1">
    <source>
        <dbReference type="SAM" id="Phobius"/>
    </source>
</evidence>
<sequence>MKKEKIKEQQKNQKKIRSEGTNMLIGIGLGIVFYLIFGNYILAAIMAIIVAMLLGIGIKDK</sequence>
<organism evidence="2 3">
    <name type="scientific">Candidatus Methanofastidiosum methylothiophilum</name>
    <dbReference type="NCBI Taxonomy" id="1705564"/>
    <lineage>
        <taxon>Archaea</taxon>
        <taxon>Methanobacteriati</taxon>
        <taxon>Methanobacteriota</taxon>
        <taxon>Stenosarchaea group</taxon>
        <taxon>Candidatus Methanofastidiosia</taxon>
        <taxon>Candidatus Methanofastidiosales</taxon>
        <taxon>Candidatus Methanofastidiosaceae</taxon>
        <taxon>Candidatus Methanofastidiosum</taxon>
    </lineage>
</organism>
<feature type="transmembrane region" description="Helical" evidence="1">
    <location>
        <begin position="42"/>
        <end position="58"/>
    </location>
</feature>
<dbReference type="Proteomes" id="UP000075398">
    <property type="component" value="Unassembled WGS sequence"/>
</dbReference>
<keyword evidence="1" id="KW-0472">Membrane</keyword>
<feature type="transmembrane region" description="Helical" evidence="1">
    <location>
        <begin position="20"/>
        <end position="36"/>
    </location>
</feature>
<keyword evidence="1" id="KW-0812">Transmembrane</keyword>
<dbReference type="AlphaFoldDB" id="A0A150J5E3"/>
<comment type="caution">
    <text evidence="2">The sequence shown here is derived from an EMBL/GenBank/DDBJ whole genome shotgun (WGS) entry which is preliminary data.</text>
</comment>
<gene>
    <name evidence="2" type="ORF">AMQ22_00826</name>
</gene>
<dbReference type="EMBL" id="LNGC01000024">
    <property type="protein sequence ID" value="KYC52422.1"/>
    <property type="molecule type" value="Genomic_DNA"/>
</dbReference>
<protein>
    <submittedName>
        <fullName evidence="2">Uncharacterized protein</fullName>
    </submittedName>
</protein>
<reference evidence="2 3" key="1">
    <citation type="journal article" date="2016" name="ISME J.">
        <title>Chasing the elusive Euryarchaeota class WSA2: genomes reveal a uniquely fastidious methyl-reducing methanogen.</title>
        <authorList>
            <person name="Nobu M.K."/>
            <person name="Narihiro T."/>
            <person name="Kuroda K."/>
            <person name="Mei R."/>
            <person name="Liu W.T."/>
        </authorList>
    </citation>
    <scope>NUCLEOTIDE SEQUENCE [LARGE SCALE GENOMIC DNA]</scope>
    <source>
        <strain evidence="2">U1lsi0528_Bin055</strain>
    </source>
</reference>
<keyword evidence="1" id="KW-1133">Transmembrane helix</keyword>